<organism evidence="2 3">
    <name type="scientific">Amycolatopsis balhimycina DSM 5908</name>
    <dbReference type="NCBI Taxonomy" id="1081091"/>
    <lineage>
        <taxon>Bacteria</taxon>
        <taxon>Bacillati</taxon>
        <taxon>Actinomycetota</taxon>
        <taxon>Actinomycetes</taxon>
        <taxon>Pseudonocardiales</taxon>
        <taxon>Pseudonocardiaceae</taxon>
        <taxon>Amycolatopsis</taxon>
    </lineage>
</organism>
<feature type="region of interest" description="Disordered" evidence="1">
    <location>
        <begin position="1"/>
        <end position="39"/>
    </location>
</feature>
<accession>A0A428VXM1</accession>
<dbReference type="EMBL" id="QHHU01000102">
    <property type="protein sequence ID" value="RSM35604.1"/>
    <property type="molecule type" value="Genomic_DNA"/>
</dbReference>
<reference evidence="2 3" key="1">
    <citation type="submission" date="2018-05" db="EMBL/GenBank/DDBJ databases">
        <title>Evolution of GPA BGCs.</title>
        <authorList>
            <person name="Waglechner N."/>
            <person name="Wright G.D."/>
        </authorList>
    </citation>
    <scope>NUCLEOTIDE SEQUENCE [LARGE SCALE GENOMIC DNA]</scope>
    <source>
        <strain evidence="2 3">DSM 5908</strain>
    </source>
</reference>
<feature type="region of interest" description="Disordered" evidence="1">
    <location>
        <begin position="398"/>
        <end position="474"/>
    </location>
</feature>
<feature type="compositionally biased region" description="Pro residues" evidence="1">
    <location>
        <begin position="403"/>
        <end position="429"/>
    </location>
</feature>
<evidence type="ECO:0000313" key="2">
    <source>
        <dbReference type="EMBL" id="RSM35604.1"/>
    </source>
</evidence>
<evidence type="ECO:0000313" key="3">
    <source>
        <dbReference type="Proteomes" id="UP000286716"/>
    </source>
</evidence>
<comment type="caution">
    <text evidence="2">The sequence shown here is derived from an EMBL/GenBank/DDBJ whole genome shotgun (WGS) entry which is preliminary data.</text>
</comment>
<dbReference type="AlphaFoldDB" id="A0A428VXM1"/>
<feature type="compositionally biased region" description="Low complexity" evidence="1">
    <location>
        <begin position="448"/>
        <end position="457"/>
    </location>
</feature>
<protein>
    <submittedName>
        <fullName evidence="2">Uncharacterized protein</fullName>
    </submittedName>
</protein>
<dbReference type="OrthoDB" id="581347at2"/>
<gene>
    <name evidence="2" type="ORF">DMA12_43565</name>
</gene>
<keyword evidence="3" id="KW-1185">Reference proteome</keyword>
<evidence type="ECO:0000256" key="1">
    <source>
        <dbReference type="SAM" id="MobiDB-lite"/>
    </source>
</evidence>
<sequence>MWGTPMTINDDRGAQLPPAQEFDTAYPSPARQYSSAPTTGKLAEQAISDVLGWRWREGDTKGFVAALTGSFKLSGAQGRTEATWTPRGYAIQADLGAVTGGQASLAARARSAAKDALALLDSLRPLRTNADPENAEGFRALVRHDLEQIRQELESPLIRVPRVDQLFSLLLGPATTSGGGGSGDTDADRVGGHLGRLRDEFGLISGQVNTIEEERVQTSFITLTDWVVSLFRGWLDSRDRIDPFSQPATGQPFFGPAVVALSQLLAATAAQVDEVIAMLQSVFIQQEDLEVLRIPVPATDGGTMSLGGLLRWVRDFASVEGGQLIESAGREGVGTAFVQVATQLRQIVAGLPRQSPNGDNRDVPDNFRATLPPGFFSFRVQRAIDELDDHLQEIVRIAGPIGNPGPPPTSPPGPLVTLPPVPTAPPPTGPAGRRPVVPSVAELREGNAAEAADPSEPSEAETPKTRAPRKRSGQ</sequence>
<proteinExistence type="predicted"/>
<dbReference type="Proteomes" id="UP000286716">
    <property type="component" value="Unassembled WGS sequence"/>
</dbReference>
<name>A0A428VXM1_AMYBA</name>